<comment type="catalytic activity">
    <reaction evidence="1">
        <text>ATP + protein L-histidine = ADP + protein N-phospho-L-histidine.</text>
        <dbReference type="EC" id="2.7.13.3"/>
    </reaction>
</comment>
<keyword evidence="4" id="KW-0597">Phosphoprotein</keyword>
<keyword evidence="6 11" id="KW-0418">Kinase</keyword>
<dbReference type="PROSITE" id="PS50885">
    <property type="entry name" value="HAMP"/>
    <property type="match status" value="1"/>
</dbReference>
<proteinExistence type="predicted"/>
<dbReference type="InterPro" id="IPR050736">
    <property type="entry name" value="Sensor_HK_Regulatory"/>
</dbReference>
<evidence type="ECO:0000256" key="2">
    <source>
        <dbReference type="ARBA" id="ARBA00004370"/>
    </source>
</evidence>
<dbReference type="PRINTS" id="PR00344">
    <property type="entry name" value="BCTRLSENSOR"/>
</dbReference>
<dbReference type="Proteomes" id="UP000237682">
    <property type="component" value="Unassembled WGS sequence"/>
</dbReference>
<keyword evidence="5" id="KW-0808">Transferase</keyword>
<evidence type="ECO:0000256" key="5">
    <source>
        <dbReference type="ARBA" id="ARBA00022679"/>
    </source>
</evidence>
<dbReference type="Gene3D" id="6.10.340.10">
    <property type="match status" value="1"/>
</dbReference>
<dbReference type="Pfam" id="PF02518">
    <property type="entry name" value="HATPase_c"/>
    <property type="match status" value="1"/>
</dbReference>
<keyword evidence="12" id="KW-1185">Reference proteome</keyword>
<dbReference type="PANTHER" id="PTHR43711">
    <property type="entry name" value="TWO-COMPONENT HISTIDINE KINASE"/>
    <property type="match status" value="1"/>
</dbReference>
<feature type="domain" description="Histidine kinase" evidence="9">
    <location>
        <begin position="299"/>
        <end position="516"/>
    </location>
</feature>
<keyword evidence="8" id="KW-1133">Transmembrane helix</keyword>
<evidence type="ECO:0000313" key="12">
    <source>
        <dbReference type="Proteomes" id="UP000237682"/>
    </source>
</evidence>
<evidence type="ECO:0000256" key="8">
    <source>
        <dbReference type="SAM" id="Phobius"/>
    </source>
</evidence>
<dbReference type="CDD" id="cd00075">
    <property type="entry name" value="HATPase"/>
    <property type="match status" value="1"/>
</dbReference>
<sequence>MGSIRGSLSLLIAGAAMLTLLAAGGLLFAVRTSDFAVERLTVSQRRLDLLAEASGRLTDYAFAAIDSAQTATSSRLRLTALKNQIDTVLTAAGADPWQGETIPGRVETPERMLALLRADIASLDASIAAGLEQADTAARGDTIRGALNGFGLSAGPRLSALVEAERQAVKLAREDIARTSQRLTVAAIAAAVLAILVAILLHQRITRPLLRRISAIDDAAIAIGRGKLDTRLAVGARDELGLLVARFNRMAASLARREQKLSQDRAALERIVAERTADLTTANERLAGIDRSRRRFFADVSHELRTPLTVVLGECDIALRAPSITPEETRTTFATIRQRAFRLHRRVEDMLRVARSESGEITLDFRRIDLARLLGDAVESYAPVARRHQLEIALALPESPGDIVADGDWIRQVVEGLIDNAVRHAKGATRIEVRLEDSPDAAAIFVSDDGCGIPAQAREQVFERFVSRDGAASSGFGIGLALAQWVITRHHGSIVIASDPSTERGTRVAITLPRAAEGNTHTGFAS</sequence>
<dbReference type="OrthoDB" id="9815202at2"/>
<dbReference type="InterPro" id="IPR004358">
    <property type="entry name" value="Sig_transdc_His_kin-like_C"/>
</dbReference>
<comment type="subcellular location">
    <subcellularLocation>
        <location evidence="2">Membrane</location>
    </subcellularLocation>
</comment>
<dbReference type="InterPro" id="IPR036890">
    <property type="entry name" value="HATPase_C_sf"/>
</dbReference>
<dbReference type="PROSITE" id="PS50109">
    <property type="entry name" value="HIS_KIN"/>
    <property type="match status" value="1"/>
</dbReference>
<dbReference type="EMBL" id="PUEJ01000007">
    <property type="protein sequence ID" value="PRH85737.1"/>
    <property type="molecule type" value="Genomic_DNA"/>
</dbReference>
<dbReference type="SMART" id="SM00388">
    <property type="entry name" value="HisKA"/>
    <property type="match status" value="1"/>
</dbReference>
<dbReference type="Gene3D" id="1.10.287.130">
    <property type="match status" value="1"/>
</dbReference>
<dbReference type="GO" id="GO:0000155">
    <property type="term" value="F:phosphorelay sensor kinase activity"/>
    <property type="evidence" value="ECO:0007669"/>
    <property type="project" value="InterPro"/>
</dbReference>
<dbReference type="AlphaFoldDB" id="A0A2S9Q8R2"/>
<dbReference type="CDD" id="cd06225">
    <property type="entry name" value="HAMP"/>
    <property type="match status" value="1"/>
</dbReference>
<keyword evidence="8" id="KW-0812">Transmembrane</keyword>
<evidence type="ECO:0000259" key="9">
    <source>
        <dbReference type="PROSITE" id="PS50109"/>
    </source>
</evidence>
<dbReference type="SMART" id="SM00304">
    <property type="entry name" value="HAMP"/>
    <property type="match status" value="1"/>
</dbReference>
<dbReference type="Pfam" id="PF00672">
    <property type="entry name" value="HAMP"/>
    <property type="match status" value="1"/>
</dbReference>
<organism evidence="11 12">
    <name type="scientific">Labrys okinawensis</name>
    <dbReference type="NCBI Taxonomy" id="346911"/>
    <lineage>
        <taxon>Bacteria</taxon>
        <taxon>Pseudomonadati</taxon>
        <taxon>Pseudomonadota</taxon>
        <taxon>Alphaproteobacteria</taxon>
        <taxon>Hyphomicrobiales</taxon>
        <taxon>Xanthobacteraceae</taxon>
        <taxon>Labrys</taxon>
    </lineage>
</organism>
<dbReference type="PANTHER" id="PTHR43711:SF1">
    <property type="entry name" value="HISTIDINE KINASE 1"/>
    <property type="match status" value="1"/>
</dbReference>
<dbReference type="Gene3D" id="3.30.565.10">
    <property type="entry name" value="Histidine kinase-like ATPase, C-terminal domain"/>
    <property type="match status" value="1"/>
</dbReference>
<evidence type="ECO:0000256" key="1">
    <source>
        <dbReference type="ARBA" id="ARBA00000085"/>
    </source>
</evidence>
<protein>
    <recommendedName>
        <fullName evidence="3">histidine kinase</fullName>
        <ecNumber evidence="3">2.7.13.3</ecNumber>
    </recommendedName>
</protein>
<dbReference type="SUPFAM" id="SSF55874">
    <property type="entry name" value="ATPase domain of HSP90 chaperone/DNA topoisomerase II/histidine kinase"/>
    <property type="match status" value="1"/>
</dbReference>
<evidence type="ECO:0000256" key="3">
    <source>
        <dbReference type="ARBA" id="ARBA00012438"/>
    </source>
</evidence>
<dbReference type="InterPro" id="IPR003594">
    <property type="entry name" value="HATPase_dom"/>
</dbReference>
<evidence type="ECO:0000259" key="10">
    <source>
        <dbReference type="PROSITE" id="PS50885"/>
    </source>
</evidence>
<evidence type="ECO:0000256" key="4">
    <source>
        <dbReference type="ARBA" id="ARBA00022553"/>
    </source>
</evidence>
<accession>A0A2S9Q8R2</accession>
<feature type="transmembrane region" description="Helical" evidence="8">
    <location>
        <begin position="183"/>
        <end position="202"/>
    </location>
</feature>
<gene>
    <name evidence="11" type="ORF">C5L14_19435</name>
</gene>
<evidence type="ECO:0000256" key="7">
    <source>
        <dbReference type="ARBA" id="ARBA00023012"/>
    </source>
</evidence>
<feature type="domain" description="HAMP" evidence="10">
    <location>
        <begin position="207"/>
        <end position="259"/>
    </location>
</feature>
<comment type="caution">
    <text evidence="11">The sequence shown here is derived from an EMBL/GenBank/DDBJ whole genome shotgun (WGS) entry which is preliminary data.</text>
</comment>
<keyword evidence="7" id="KW-0902">Two-component regulatory system</keyword>
<dbReference type="InterPro" id="IPR003661">
    <property type="entry name" value="HisK_dim/P_dom"/>
</dbReference>
<dbReference type="InterPro" id="IPR036097">
    <property type="entry name" value="HisK_dim/P_sf"/>
</dbReference>
<evidence type="ECO:0000256" key="6">
    <source>
        <dbReference type="ARBA" id="ARBA00022777"/>
    </source>
</evidence>
<dbReference type="CDD" id="cd00082">
    <property type="entry name" value="HisKA"/>
    <property type="match status" value="1"/>
</dbReference>
<dbReference type="SUPFAM" id="SSF158472">
    <property type="entry name" value="HAMP domain-like"/>
    <property type="match status" value="1"/>
</dbReference>
<evidence type="ECO:0000313" key="11">
    <source>
        <dbReference type="EMBL" id="PRH85737.1"/>
    </source>
</evidence>
<dbReference type="SUPFAM" id="SSF47384">
    <property type="entry name" value="Homodimeric domain of signal transducing histidine kinase"/>
    <property type="match status" value="1"/>
</dbReference>
<dbReference type="EC" id="2.7.13.3" evidence="3"/>
<dbReference type="InterPro" id="IPR003660">
    <property type="entry name" value="HAMP_dom"/>
</dbReference>
<dbReference type="InterPro" id="IPR005467">
    <property type="entry name" value="His_kinase_dom"/>
</dbReference>
<dbReference type="RefSeq" id="WP_105863734.1">
    <property type="nucleotide sequence ID" value="NZ_PUEJ01000007.1"/>
</dbReference>
<dbReference type="GO" id="GO:0016020">
    <property type="term" value="C:membrane"/>
    <property type="evidence" value="ECO:0007669"/>
    <property type="project" value="UniProtKB-SubCell"/>
</dbReference>
<dbReference type="SMART" id="SM00387">
    <property type="entry name" value="HATPase_c"/>
    <property type="match status" value="1"/>
</dbReference>
<name>A0A2S9Q8R2_9HYPH</name>
<dbReference type="Pfam" id="PF00512">
    <property type="entry name" value="HisKA"/>
    <property type="match status" value="1"/>
</dbReference>
<keyword evidence="8" id="KW-0472">Membrane</keyword>
<reference evidence="11 12" key="1">
    <citation type="submission" date="2018-02" db="EMBL/GenBank/DDBJ databases">
        <title>Whole genome sequencing of endophytic bacterium.</title>
        <authorList>
            <person name="Eedara R."/>
            <person name="Podile A.R."/>
        </authorList>
    </citation>
    <scope>NUCLEOTIDE SEQUENCE [LARGE SCALE GENOMIC DNA]</scope>
    <source>
        <strain evidence="11 12">RP1T</strain>
    </source>
</reference>